<dbReference type="EMBL" id="BK015597">
    <property type="protein sequence ID" value="DAE14950.1"/>
    <property type="molecule type" value="Genomic_DNA"/>
</dbReference>
<protein>
    <submittedName>
        <fullName evidence="1">Uncharacterized protein</fullName>
    </submittedName>
</protein>
<organism evidence="1">
    <name type="scientific">Siphoviridae sp. ctf8W5</name>
    <dbReference type="NCBI Taxonomy" id="2825595"/>
    <lineage>
        <taxon>Viruses</taxon>
        <taxon>Duplodnaviria</taxon>
        <taxon>Heunggongvirae</taxon>
        <taxon>Uroviricota</taxon>
        <taxon>Caudoviricetes</taxon>
    </lineage>
</organism>
<accession>A0A8S5Q6F3</accession>
<name>A0A8S5Q6F3_9CAUD</name>
<evidence type="ECO:0000313" key="1">
    <source>
        <dbReference type="EMBL" id="DAE14950.1"/>
    </source>
</evidence>
<sequence length="48" mass="5641">MPNNLKNKNRLRELVSDNLDYLISDQGCSRLSPVFFSFIFTYIICKII</sequence>
<reference evidence="1" key="1">
    <citation type="journal article" date="2021" name="Proc. Natl. Acad. Sci. U.S.A.">
        <title>A Catalog of Tens of Thousands of Viruses from Human Metagenomes Reveals Hidden Associations with Chronic Diseases.</title>
        <authorList>
            <person name="Tisza M.J."/>
            <person name="Buck C.B."/>
        </authorList>
    </citation>
    <scope>NUCLEOTIDE SEQUENCE</scope>
    <source>
        <strain evidence="1">Ctf8W5</strain>
    </source>
</reference>
<proteinExistence type="predicted"/>